<dbReference type="STRING" id="131112.SAMN04489737_0317"/>
<name>A0A1H2LAY7_9ACTO</name>
<evidence type="ECO:0000313" key="2">
    <source>
        <dbReference type="Proteomes" id="UP000214355"/>
    </source>
</evidence>
<dbReference type="OrthoDB" id="5196917at2"/>
<dbReference type="Proteomes" id="UP000214355">
    <property type="component" value="Chromosome I"/>
</dbReference>
<keyword evidence="2" id="KW-1185">Reference proteome</keyword>
<reference evidence="2" key="1">
    <citation type="submission" date="2016-10" db="EMBL/GenBank/DDBJ databases">
        <authorList>
            <person name="Varghese N."/>
            <person name="Submissions S."/>
        </authorList>
    </citation>
    <scope>NUCLEOTIDE SEQUENCE [LARGE SCALE GENOMIC DNA]</scope>
    <source>
        <strain evidence="2">DSM 10002</strain>
    </source>
</reference>
<organism evidence="1 2">
    <name type="scientific">Arcanobacterium phocae</name>
    <dbReference type="NCBI Taxonomy" id="131112"/>
    <lineage>
        <taxon>Bacteria</taxon>
        <taxon>Bacillati</taxon>
        <taxon>Actinomycetota</taxon>
        <taxon>Actinomycetes</taxon>
        <taxon>Actinomycetales</taxon>
        <taxon>Actinomycetaceae</taxon>
        <taxon>Arcanobacterium</taxon>
    </lineage>
</organism>
<dbReference type="RefSeq" id="WP_091282477.1">
    <property type="nucleotide sequence ID" value="NZ_JABAOW010000001.1"/>
</dbReference>
<sequence length="80" mass="8604">MLAGGAGLANAATVYYRGVAVNWDHGRTWGVYSYSQVQTHHFTHSATANGTWSGWKSPGVTAYASEYVGSGLAQAYWDCK</sequence>
<accession>A0A1H2LAY7</accession>
<gene>
    <name evidence="1" type="ORF">SAMN04489737_0317</name>
</gene>
<evidence type="ECO:0000313" key="1">
    <source>
        <dbReference type="EMBL" id="SDU78089.1"/>
    </source>
</evidence>
<dbReference type="AlphaFoldDB" id="A0A1H2LAY7"/>
<dbReference type="EMBL" id="LT629804">
    <property type="protein sequence ID" value="SDU78089.1"/>
    <property type="molecule type" value="Genomic_DNA"/>
</dbReference>
<protein>
    <recommendedName>
        <fullName evidence="3">Lactococcin 972 family bacteriocin</fullName>
    </recommendedName>
</protein>
<proteinExistence type="predicted"/>
<evidence type="ECO:0008006" key="3">
    <source>
        <dbReference type="Google" id="ProtNLM"/>
    </source>
</evidence>